<sequence length="173" mass="18929">MSTEQRGLSGRRAVCPGSFDPVTSGHLDIIERSAYLFDTVVVAVGTNMSKNALFAPQERVEMLVEACRPWPGVEVRLFSGLLVEFCAAHDIAAIVKGLRFVSDFDYELQMAQMNKQLSGIDTVFMPTAAQWSYVSSSLVREVATLGGDVDQFLPPQVAARTAERVRQRAAETG</sequence>
<evidence type="ECO:0000259" key="10">
    <source>
        <dbReference type="Pfam" id="PF01467"/>
    </source>
</evidence>
<evidence type="ECO:0000256" key="8">
    <source>
        <dbReference type="ARBA" id="ARBA00029346"/>
    </source>
</evidence>
<keyword evidence="6 9" id="KW-0460">Magnesium</keyword>
<comment type="cofactor">
    <cofactor evidence="9">
        <name>Mg(2+)</name>
        <dbReference type="ChEBI" id="CHEBI:18420"/>
    </cofactor>
</comment>
<evidence type="ECO:0000256" key="6">
    <source>
        <dbReference type="ARBA" id="ARBA00022842"/>
    </source>
</evidence>
<dbReference type="PRINTS" id="PR01020">
    <property type="entry name" value="LPSBIOSNTHSS"/>
</dbReference>
<feature type="binding site" evidence="9">
    <location>
        <position position="50"/>
    </location>
    <ligand>
        <name>substrate</name>
    </ligand>
</feature>
<comment type="subunit">
    <text evidence="9">Homohexamer.</text>
</comment>
<comment type="function">
    <text evidence="9">Reversibly transfers an adenylyl group from ATP to 4'-phosphopantetheine, yielding dephospho-CoA (dPCoA) and pyrophosphate.</text>
</comment>
<dbReference type="GO" id="GO:0005524">
    <property type="term" value="F:ATP binding"/>
    <property type="evidence" value="ECO:0007669"/>
    <property type="project" value="UniProtKB-KW"/>
</dbReference>
<evidence type="ECO:0000256" key="3">
    <source>
        <dbReference type="ARBA" id="ARBA00022695"/>
    </source>
</evidence>
<comment type="pathway">
    <text evidence="9">Cofactor biosynthesis; coenzyme A biosynthesis; CoA from (R)-pantothenate: step 4/5.</text>
</comment>
<evidence type="ECO:0000313" key="11">
    <source>
        <dbReference type="EMBL" id="CAA9371096.1"/>
    </source>
</evidence>
<dbReference type="NCBIfam" id="TIGR01510">
    <property type="entry name" value="coaD_prev_kdtB"/>
    <property type="match status" value="1"/>
</dbReference>
<dbReference type="EC" id="2.7.7.3" evidence="9"/>
<protein>
    <recommendedName>
        <fullName evidence="9">Phosphopantetheine adenylyltransferase</fullName>
        <ecNumber evidence="9">2.7.7.3</ecNumber>
    </recommendedName>
    <alternativeName>
        <fullName evidence="9">Dephospho-CoA pyrophosphorylase</fullName>
    </alternativeName>
    <alternativeName>
        <fullName evidence="9">Pantetheine-phosphate adenylyltransferase</fullName>
        <shortName evidence="9">PPAT</shortName>
    </alternativeName>
</protein>
<proteinExistence type="inferred from homology"/>
<name>A0A6J4MZU0_9ACTN</name>
<dbReference type="CDD" id="cd02163">
    <property type="entry name" value="PPAT"/>
    <property type="match status" value="1"/>
</dbReference>
<dbReference type="InterPro" id="IPR004821">
    <property type="entry name" value="Cyt_trans-like"/>
</dbReference>
<dbReference type="GO" id="GO:0005737">
    <property type="term" value="C:cytoplasm"/>
    <property type="evidence" value="ECO:0007669"/>
    <property type="project" value="UniProtKB-SubCell"/>
</dbReference>
<accession>A0A6J4MZU0</accession>
<dbReference type="AlphaFoldDB" id="A0A6J4MZU0"/>
<feature type="binding site" evidence="9">
    <location>
        <position position="82"/>
    </location>
    <ligand>
        <name>substrate</name>
    </ligand>
</feature>
<keyword evidence="2 9" id="KW-0808">Transferase</keyword>
<evidence type="ECO:0000256" key="9">
    <source>
        <dbReference type="HAMAP-Rule" id="MF_00151"/>
    </source>
</evidence>
<dbReference type="InterPro" id="IPR001980">
    <property type="entry name" value="PPAT"/>
</dbReference>
<evidence type="ECO:0000256" key="7">
    <source>
        <dbReference type="ARBA" id="ARBA00022993"/>
    </source>
</evidence>
<feature type="binding site" evidence="9">
    <location>
        <begin position="131"/>
        <end position="137"/>
    </location>
    <ligand>
        <name>ATP</name>
        <dbReference type="ChEBI" id="CHEBI:30616"/>
    </ligand>
</feature>
<feature type="binding site" evidence="9">
    <location>
        <begin position="18"/>
        <end position="19"/>
    </location>
    <ligand>
        <name>ATP</name>
        <dbReference type="ChEBI" id="CHEBI:30616"/>
    </ligand>
</feature>
<dbReference type="PANTHER" id="PTHR21342:SF1">
    <property type="entry name" value="PHOSPHOPANTETHEINE ADENYLYLTRANSFERASE"/>
    <property type="match status" value="1"/>
</dbReference>
<dbReference type="PANTHER" id="PTHR21342">
    <property type="entry name" value="PHOSPHOPANTETHEINE ADENYLYLTRANSFERASE"/>
    <property type="match status" value="1"/>
</dbReference>
<keyword evidence="7 9" id="KW-0173">Coenzyme A biosynthesis</keyword>
<comment type="similarity">
    <text evidence="9">Belongs to the bacterial CoaD family.</text>
</comment>
<dbReference type="Gene3D" id="3.40.50.620">
    <property type="entry name" value="HUPs"/>
    <property type="match status" value="1"/>
</dbReference>
<feature type="binding site" evidence="9">
    <location>
        <position position="18"/>
    </location>
    <ligand>
        <name>substrate</name>
    </ligand>
</feature>
<feature type="domain" description="Cytidyltransferase-like" evidence="10">
    <location>
        <begin position="14"/>
        <end position="141"/>
    </location>
</feature>
<evidence type="ECO:0000256" key="4">
    <source>
        <dbReference type="ARBA" id="ARBA00022741"/>
    </source>
</evidence>
<comment type="catalytic activity">
    <reaction evidence="8 9">
        <text>(R)-4'-phosphopantetheine + ATP + H(+) = 3'-dephospho-CoA + diphosphate</text>
        <dbReference type="Rhea" id="RHEA:19801"/>
        <dbReference type="ChEBI" id="CHEBI:15378"/>
        <dbReference type="ChEBI" id="CHEBI:30616"/>
        <dbReference type="ChEBI" id="CHEBI:33019"/>
        <dbReference type="ChEBI" id="CHEBI:57328"/>
        <dbReference type="ChEBI" id="CHEBI:61723"/>
        <dbReference type="EC" id="2.7.7.3"/>
    </reaction>
</comment>
<dbReference type="UniPathway" id="UPA00241">
    <property type="reaction ID" value="UER00355"/>
</dbReference>
<keyword evidence="4 9" id="KW-0547">Nucleotide-binding</keyword>
<dbReference type="GO" id="GO:0004595">
    <property type="term" value="F:pantetheine-phosphate adenylyltransferase activity"/>
    <property type="evidence" value="ECO:0007669"/>
    <property type="project" value="UniProtKB-UniRule"/>
</dbReference>
<comment type="subcellular location">
    <subcellularLocation>
        <location evidence="9">Cytoplasm</location>
    </subcellularLocation>
</comment>
<dbReference type="EMBL" id="CADCUO010000005">
    <property type="protein sequence ID" value="CAA9371096.1"/>
    <property type="molecule type" value="Genomic_DNA"/>
</dbReference>
<keyword evidence="5 9" id="KW-0067">ATP-binding</keyword>
<dbReference type="InterPro" id="IPR014729">
    <property type="entry name" value="Rossmann-like_a/b/a_fold"/>
</dbReference>
<keyword evidence="3 9" id="KW-0548">Nucleotidyltransferase</keyword>
<feature type="binding site" evidence="9">
    <location>
        <position position="107"/>
    </location>
    <ligand>
        <name>ATP</name>
        <dbReference type="ChEBI" id="CHEBI:30616"/>
    </ligand>
</feature>
<dbReference type="HAMAP" id="MF_00151">
    <property type="entry name" value="PPAT_bact"/>
    <property type="match status" value="1"/>
</dbReference>
<feature type="site" description="Transition state stabilizer" evidence="9">
    <location>
        <position position="26"/>
    </location>
</feature>
<evidence type="ECO:0000256" key="2">
    <source>
        <dbReference type="ARBA" id="ARBA00022679"/>
    </source>
</evidence>
<dbReference type="Pfam" id="PF01467">
    <property type="entry name" value="CTP_transf_like"/>
    <property type="match status" value="1"/>
</dbReference>
<dbReference type="NCBIfam" id="TIGR00125">
    <property type="entry name" value="cyt_tran_rel"/>
    <property type="match status" value="1"/>
</dbReference>
<reference evidence="11" key="1">
    <citation type="submission" date="2020-02" db="EMBL/GenBank/DDBJ databases">
        <authorList>
            <person name="Meier V. D."/>
        </authorList>
    </citation>
    <scope>NUCLEOTIDE SEQUENCE</scope>
    <source>
        <strain evidence="11">AVDCRST_MAG75</strain>
    </source>
</reference>
<dbReference type="SUPFAM" id="SSF52374">
    <property type="entry name" value="Nucleotidylyl transferase"/>
    <property type="match status" value="1"/>
</dbReference>
<evidence type="ECO:0000256" key="5">
    <source>
        <dbReference type="ARBA" id="ARBA00022840"/>
    </source>
</evidence>
<keyword evidence="1 9" id="KW-0963">Cytoplasm</keyword>
<feature type="binding site" evidence="9">
    <location>
        <position position="26"/>
    </location>
    <ligand>
        <name>ATP</name>
        <dbReference type="ChEBI" id="CHEBI:30616"/>
    </ligand>
</feature>
<organism evidence="11">
    <name type="scientific">uncultured Propionibacteriaceae bacterium</name>
    <dbReference type="NCBI Taxonomy" id="257457"/>
    <lineage>
        <taxon>Bacteria</taxon>
        <taxon>Bacillati</taxon>
        <taxon>Actinomycetota</taxon>
        <taxon>Actinomycetes</taxon>
        <taxon>Propionibacteriales</taxon>
        <taxon>Propionibacteriaceae</taxon>
        <taxon>environmental samples</taxon>
    </lineage>
</organism>
<dbReference type="GO" id="GO:0015937">
    <property type="term" value="P:coenzyme A biosynthetic process"/>
    <property type="evidence" value="ECO:0007669"/>
    <property type="project" value="UniProtKB-UniRule"/>
</dbReference>
<feature type="binding site" evidence="9">
    <location>
        <position position="96"/>
    </location>
    <ligand>
        <name>substrate</name>
    </ligand>
</feature>
<feature type="binding site" evidence="9">
    <location>
        <begin position="97"/>
        <end position="99"/>
    </location>
    <ligand>
        <name>ATP</name>
        <dbReference type="ChEBI" id="CHEBI:30616"/>
    </ligand>
</feature>
<gene>
    <name evidence="9" type="primary">coaD</name>
    <name evidence="11" type="ORF">AVDCRST_MAG75-82</name>
</gene>
<evidence type="ECO:0000256" key="1">
    <source>
        <dbReference type="ARBA" id="ARBA00022490"/>
    </source>
</evidence>